<gene>
    <name evidence="7" type="ORF">LTR84_011763</name>
</gene>
<dbReference type="GO" id="GO:0016020">
    <property type="term" value="C:membrane"/>
    <property type="evidence" value="ECO:0007669"/>
    <property type="project" value="UniProtKB-SubCell"/>
</dbReference>
<dbReference type="Gene3D" id="1.20.1740.10">
    <property type="entry name" value="Amino acid/polyamine transporter I"/>
    <property type="match status" value="1"/>
</dbReference>
<dbReference type="Proteomes" id="UP001358417">
    <property type="component" value="Unassembled WGS sequence"/>
</dbReference>
<feature type="transmembrane region" description="Helical" evidence="6">
    <location>
        <begin position="185"/>
        <end position="203"/>
    </location>
</feature>
<dbReference type="PANTHER" id="PTHR45649:SF24">
    <property type="entry name" value="TRANSPORT PROTEIN, PUTATIVE (AFU_ORTHOLOGUE AFUA_2G15150)-RELATED"/>
    <property type="match status" value="1"/>
</dbReference>
<feature type="transmembrane region" description="Helical" evidence="6">
    <location>
        <begin position="138"/>
        <end position="161"/>
    </location>
</feature>
<evidence type="ECO:0000256" key="6">
    <source>
        <dbReference type="SAM" id="Phobius"/>
    </source>
</evidence>
<dbReference type="EMBL" id="JAVRRD010000006">
    <property type="protein sequence ID" value="KAK5057762.1"/>
    <property type="molecule type" value="Genomic_DNA"/>
</dbReference>
<keyword evidence="8" id="KW-1185">Reference proteome</keyword>
<comment type="caution">
    <text evidence="7">The sequence shown here is derived from an EMBL/GenBank/DDBJ whole genome shotgun (WGS) entry which is preliminary data.</text>
</comment>
<evidence type="ECO:0000256" key="2">
    <source>
        <dbReference type="ARBA" id="ARBA00022448"/>
    </source>
</evidence>
<proteinExistence type="predicted"/>
<name>A0AAV9NHC6_9EURO</name>
<sequence length="500" mass="54562">MSESAAHEKQEKYSSRSAVMADISSKNDHGELEHSTSIADGEVAGLHLSKAPVKANIGPLSLVALGFNICNSWAGVSASLQIVLLQGGPVGLLYGMFVSTVSTLADALTLAELASVYPTAGGQYHFVSILCPESINLFTSYFCGIFSIFSWIAIGAAVLIIPAEQITTLAVAYNPNYEPQDWHKFLMYQAMLLLVLTSNIFVLKRSPRFHDVGFATTIILFLVTSITLLVRSKPKAESSFVWTTFINQTGWSDGLCFFSGLLTTCFQYAGLDGALHLAEECQNPQKTVPRAIMAAVTIGFCTAFPFSIIVLYSVADIDSILGTSGYITLEVYRQGMQSLDAAAVFTGIGVLIAWFVLNAVLQTSSRITWSFARDNALTFSKHLVKIHPKAEVPIYAILLNYAILVICGCIFLASKTAFNAILSSCVVLQKISFIMPAGLLLYRRRSLTYLPDKRAFRLPAIVGWTANTAVVVFGLIFTIIFCIPPFRPVTPSTMMWLTLW</sequence>
<feature type="transmembrane region" description="Helical" evidence="6">
    <location>
        <begin position="392"/>
        <end position="414"/>
    </location>
</feature>
<feature type="transmembrane region" description="Helical" evidence="6">
    <location>
        <begin position="462"/>
        <end position="486"/>
    </location>
</feature>
<protein>
    <recommendedName>
        <fullName evidence="9">Amino acid permease/ SLC12A domain-containing protein</fullName>
    </recommendedName>
</protein>
<evidence type="ECO:0000256" key="5">
    <source>
        <dbReference type="ARBA" id="ARBA00023136"/>
    </source>
</evidence>
<reference evidence="7 8" key="1">
    <citation type="submission" date="2023-08" db="EMBL/GenBank/DDBJ databases">
        <title>Black Yeasts Isolated from many extreme environments.</title>
        <authorList>
            <person name="Coleine C."/>
            <person name="Stajich J.E."/>
            <person name="Selbmann L."/>
        </authorList>
    </citation>
    <scope>NUCLEOTIDE SEQUENCE [LARGE SCALE GENOMIC DNA]</scope>
    <source>
        <strain evidence="7 8">CCFEE 5792</strain>
    </source>
</reference>
<evidence type="ECO:0008006" key="9">
    <source>
        <dbReference type="Google" id="ProtNLM"/>
    </source>
</evidence>
<evidence type="ECO:0000256" key="4">
    <source>
        <dbReference type="ARBA" id="ARBA00022989"/>
    </source>
</evidence>
<keyword evidence="4 6" id="KW-1133">Transmembrane helix</keyword>
<keyword evidence="2" id="KW-0813">Transport</keyword>
<comment type="subcellular location">
    <subcellularLocation>
        <location evidence="1">Membrane</location>
        <topology evidence="1">Multi-pass membrane protein</topology>
    </subcellularLocation>
</comment>
<dbReference type="RefSeq" id="XP_064708880.1">
    <property type="nucleotide sequence ID" value="XM_064855291.1"/>
</dbReference>
<feature type="transmembrane region" description="Helical" evidence="6">
    <location>
        <begin position="212"/>
        <end position="230"/>
    </location>
</feature>
<dbReference type="PIRSF" id="PIRSF006060">
    <property type="entry name" value="AA_transporter"/>
    <property type="match status" value="1"/>
</dbReference>
<dbReference type="Pfam" id="PF13520">
    <property type="entry name" value="AA_permease_2"/>
    <property type="match status" value="1"/>
</dbReference>
<feature type="transmembrane region" description="Helical" evidence="6">
    <location>
        <begin position="420"/>
        <end position="442"/>
    </location>
</feature>
<evidence type="ECO:0000256" key="3">
    <source>
        <dbReference type="ARBA" id="ARBA00022692"/>
    </source>
</evidence>
<dbReference type="PANTHER" id="PTHR45649">
    <property type="entry name" value="AMINO-ACID PERMEASE BAT1"/>
    <property type="match status" value="1"/>
</dbReference>
<dbReference type="AlphaFoldDB" id="A0AAV9NHC6"/>
<evidence type="ECO:0000313" key="7">
    <source>
        <dbReference type="EMBL" id="KAK5057762.1"/>
    </source>
</evidence>
<organism evidence="7 8">
    <name type="scientific">Exophiala bonariae</name>
    <dbReference type="NCBI Taxonomy" id="1690606"/>
    <lineage>
        <taxon>Eukaryota</taxon>
        <taxon>Fungi</taxon>
        <taxon>Dikarya</taxon>
        <taxon>Ascomycota</taxon>
        <taxon>Pezizomycotina</taxon>
        <taxon>Eurotiomycetes</taxon>
        <taxon>Chaetothyriomycetidae</taxon>
        <taxon>Chaetothyriales</taxon>
        <taxon>Herpotrichiellaceae</taxon>
        <taxon>Exophiala</taxon>
    </lineage>
</organism>
<evidence type="ECO:0000313" key="8">
    <source>
        <dbReference type="Proteomes" id="UP001358417"/>
    </source>
</evidence>
<accession>A0AAV9NHC6</accession>
<dbReference type="GO" id="GO:0022857">
    <property type="term" value="F:transmembrane transporter activity"/>
    <property type="evidence" value="ECO:0007669"/>
    <property type="project" value="InterPro"/>
</dbReference>
<feature type="transmembrane region" description="Helical" evidence="6">
    <location>
        <begin position="292"/>
        <end position="315"/>
    </location>
</feature>
<keyword evidence="3 6" id="KW-0812">Transmembrane</keyword>
<feature type="transmembrane region" description="Helical" evidence="6">
    <location>
        <begin position="341"/>
        <end position="361"/>
    </location>
</feature>
<feature type="transmembrane region" description="Helical" evidence="6">
    <location>
        <begin position="250"/>
        <end position="271"/>
    </location>
</feature>
<keyword evidence="5 6" id="KW-0472">Membrane</keyword>
<dbReference type="GeneID" id="89979913"/>
<evidence type="ECO:0000256" key="1">
    <source>
        <dbReference type="ARBA" id="ARBA00004141"/>
    </source>
</evidence>
<dbReference type="InterPro" id="IPR002293">
    <property type="entry name" value="AA/rel_permease1"/>
</dbReference>